<dbReference type="EMBL" id="JANEYF010002786">
    <property type="protein sequence ID" value="KAJ8942273.1"/>
    <property type="molecule type" value="Genomic_DNA"/>
</dbReference>
<gene>
    <name evidence="1" type="ORF">NQ314_010106</name>
</gene>
<dbReference type="PANTHER" id="PTHR47331:SF5">
    <property type="entry name" value="RIBONUCLEASE H"/>
    <property type="match status" value="1"/>
</dbReference>
<dbReference type="Pfam" id="PF03564">
    <property type="entry name" value="DUF1759"/>
    <property type="match status" value="1"/>
</dbReference>
<reference evidence="1" key="1">
    <citation type="journal article" date="2023" name="Insect Mol. Biol.">
        <title>Genome sequencing provides insights into the evolution of gene families encoding plant cell wall-degrading enzymes in longhorned beetles.</title>
        <authorList>
            <person name="Shin N.R."/>
            <person name="Okamura Y."/>
            <person name="Kirsch R."/>
            <person name="Pauchet Y."/>
        </authorList>
    </citation>
    <scope>NUCLEOTIDE SEQUENCE</scope>
    <source>
        <strain evidence="1">RBIC_L_NR</strain>
    </source>
</reference>
<sequence>MAELKKLKEKRKQCKASITRIETFVNDKVKYKTDLSQIIYQLAIKQEMLINSFEDYKNVQIDINVLDENDPEIIDEVEEKYCMTLSIIKSVLKQKNTLDSNYKSNDNSKPFVSTAKLPNIQVPHFDGKNISNYKPFIEMFEAVIGKNNDLSDVQKLFYLKNHLDGEALKKLPLVNISYTGALKILQDKYDNKTTLIISHIYAVLDIPSLHKGTAAGIREFVAKIKQQMLALENLHENVRNWDMILICILSRKLDSYTSKSYQLDRKNRDVLPTLLEFLDYLEGRATALEAAALPETSKPENKSQKERVCNVTTKFNKIKEIKCTFCNIPGPKIYSCSKFKAAAIEERRSFINNKKHCKICLNNHTGQCKFSFKCSFCQKNQNSLLHTDERDVVSTNHCLQKTNSAHVLLPTVKIKIHSENGDAHVVRALLDSGSQTSFICSDLAKRLHCKTFYNSINVIGIAKKFNNGSKVCYY</sequence>
<organism evidence="1 2">
    <name type="scientific">Rhamnusium bicolor</name>
    <dbReference type="NCBI Taxonomy" id="1586634"/>
    <lineage>
        <taxon>Eukaryota</taxon>
        <taxon>Metazoa</taxon>
        <taxon>Ecdysozoa</taxon>
        <taxon>Arthropoda</taxon>
        <taxon>Hexapoda</taxon>
        <taxon>Insecta</taxon>
        <taxon>Pterygota</taxon>
        <taxon>Neoptera</taxon>
        <taxon>Endopterygota</taxon>
        <taxon>Coleoptera</taxon>
        <taxon>Polyphaga</taxon>
        <taxon>Cucujiformia</taxon>
        <taxon>Chrysomeloidea</taxon>
        <taxon>Cerambycidae</taxon>
        <taxon>Lepturinae</taxon>
        <taxon>Rhagiini</taxon>
        <taxon>Rhamnusium</taxon>
    </lineage>
</organism>
<dbReference type="AlphaFoldDB" id="A0AAV8XU85"/>
<dbReference type="Gene3D" id="2.40.70.10">
    <property type="entry name" value="Acid Proteases"/>
    <property type="match status" value="1"/>
</dbReference>
<name>A0AAV8XU85_9CUCU</name>
<dbReference type="InterPro" id="IPR021109">
    <property type="entry name" value="Peptidase_aspartic_dom_sf"/>
</dbReference>
<evidence type="ECO:0008006" key="3">
    <source>
        <dbReference type="Google" id="ProtNLM"/>
    </source>
</evidence>
<accession>A0AAV8XU85</accession>
<protein>
    <recommendedName>
        <fullName evidence="3">Peptidase aspartic putative domain-containing protein</fullName>
    </recommendedName>
</protein>
<dbReference type="PANTHER" id="PTHR47331">
    <property type="entry name" value="PHD-TYPE DOMAIN-CONTAINING PROTEIN"/>
    <property type="match status" value="1"/>
</dbReference>
<evidence type="ECO:0000313" key="1">
    <source>
        <dbReference type="EMBL" id="KAJ8942273.1"/>
    </source>
</evidence>
<dbReference type="InterPro" id="IPR005312">
    <property type="entry name" value="DUF1759"/>
</dbReference>
<proteinExistence type="predicted"/>
<evidence type="ECO:0000313" key="2">
    <source>
        <dbReference type="Proteomes" id="UP001162156"/>
    </source>
</evidence>
<keyword evidence="2" id="KW-1185">Reference proteome</keyword>
<comment type="caution">
    <text evidence="1">The sequence shown here is derived from an EMBL/GenBank/DDBJ whole genome shotgun (WGS) entry which is preliminary data.</text>
</comment>
<dbReference type="Proteomes" id="UP001162156">
    <property type="component" value="Unassembled WGS sequence"/>
</dbReference>